<dbReference type="Proteomes" id="UP000030564">
    <property type="component" value="Unassembled WGS sequence"/>
</dbReference>
<evidence type="ECO:0000256" key="4">
    <source>
        <dbReference type="ARBA" id="ARBA00022676"/>
    </source>
</evidence>
<evidence type="ECO:0000313" key="8">
    <source>
        <dbReference type="EMBL" id="KHA70299.1"/>
    </source>
</evidence>
<comment type="subcellular location">
    <subcellularLocation>
        <location evidence="1">Cell membrane</location>
    </subcellularLocation>
</comment>
<dbReference type="PANTHER" id="PTHR43646">
    <property type="entry name" value="GLYCOSYLTRANSFERASE"/>
    <property type="match status" value="1"/>
</dbReference>
<dbReference type="EMBL" id="JSFK01000041">
    <property type="protein sequence ID" value="KHA70299.1"/>
    <property type="molecule type" value="Genomic_DNA"/>
</dbReference>
<protein>
    <submittedName>
        <fullName evidence="8">Glycosyl transferase</fullName>
    </submittedName>
</protein>
<keyword evidence="6" id="KW-0472">Membrane</keyword>
<evidence type="ECO:0000313" key="9">
    <source>
        <dbReference type="Proteomes" id="UP000030564"/>
    </source>
</evidence>
<evidence type="ECO:0000259" key="7">
    <source>
        <dbReference type="Pfam" id="PF00535"/>
    </source>
</evidence>
<gene>
    <name evidence="8" type="ORF">NZ35_26490</name>
</gene>
<evidence type="ECO:0000256" key="6">
    <source>
        <dbReference type="ARBA" id="ARBA00023136"/>
    </source>
</evidence>
<accession>A0A0A6D6S6</accession>
<dbReference type="InterPro" id="IPR029044">
    <property type="entry name" value="Nucleotide-diphossugar_trans"/>
</dbReference>
<evidence type="ECO:0000256" key="5">
    <source>
        <dbReference type="ARBA" id="ARBA00022679"/>
    </source>
</evidence>
<evidence type="ECO:0000256" key="1">
    <source>
        <dbReference type="ARBA" id="ARBA00004236"/>
    </source>
</evidence>
<name>A0A0A6D6S6_9PSED</name>
<dbReference type="PANTHER" id="PTHR43646:SF2">
    <property type="entry name" value="GLYCOSYLTRANSFERASE 2-LIKE DOMAIN-CONTAINING PROTEIN"/>
    <property type="match status" value="1"/>
</dbReference>
<keyword evidence="3" id="KW-0997">Cell inner membrane</keyword>
<evidence type="ECO:0000256" key="2">
    <source>
        <dbReference type="ARBA" id="ARBA00022475"/>
    </source>
</evidence>
<dbReference type="PATRIC" id="fig|587753.9.peg.4654"/>
<keyword evidence="4" id="KW-0328">Glycosyltransferase</keyword>
<evidence type="ECO:0000256" key="3">
    <source>
        <dbReference type="ARBA" id="ARBA00022519"/>
    </source>
</evidence>
<sequence length="228" mass="25117">MIGILIPAHNEEELLDDCLNAAMRASRHGLLAGEKVEVLVVLDSCTDRSAQIVSRYPVLSLHIDARNVGQARAAGAQLLLERGARWISCSDADSRVADDWLVAQLGLGADAVCGTVTVERWHESFDAAAQIRYHRHYRACDGHRHIHGANLGISADAYRWAGGFKPLACDEDVQLVRELELDGANIAWSHRPQVLTSARFDSRARGGFGDYLRNLAQIEQEKADQIDL</sequence>
<proteinExistence type="predicted"/>
<dbReference type="OrthoDB" id="9777873at2"/>
<dbReference type="Gene3D" id="3.90.550.10">
    <property type="entry name" value="Spore Coat Polysaccharide Biosynthesis Protein SpsA, Chain A"/>
    <property type="match status" value="1"/>
</dbReference>
<dbReference type="InterPro" id="IPR001173">
    <property type="entry name" value="Glyco_trans_2-like"/>
</dbReference>
<dbReference type="GO" id="GO:0005886">
    <property type="term" value="C:plasma membrane"/>
    <property type="evidence" value="ECO:0007669"/>
    <property type="project" value="UniProtKB-SubCell"/>
</dbReference>
<dbReference type="GO" id="GO:0016757">
    <property type="term" value="F:glycosyltransferase activity"/>
    <property type="evidence" value="ECO:0007669"/>
    <property type="project" value="UniProtKB-KW"/>
</dbReference>
<keyword evidence="5 8" id="KW-0808">Transferase</keyword>
<organism evidence="8 9">
    <name type="scientific">Pseudomonas chlororaphis</name>
    <dbReference type="NCBI Taxonomy" id="587753"/>
    <lineage>
        <taxon>Bacteria</taxon>
        <taxon>Pseudomonadati</taxon>
        <taxon>Pseudomonadota</taxon>
        <taxon>Gammaproteobacteria</taxon>
        <taxon>Pseudomonadales</taxon>
        <taxon>Pseudomonadaceae</taxon>
        <taxon>Pseudomonas</taxon>
    </lineage>
</organism>
<keyword evidence="2" id="KW-1003">Cell membrane</keyword>
<dbReference type="SUPFAM" id="SSF53448">
    <property type="entry name" value="Nucleotide-diphospho-sugar transferases"/>
    <property type="match status" value="1"/>
</dbReference>
<comment type="caution">
    <text evidence="8">The sequence shown here is derived from an EMBL/GenBank/DDBJ whole genome shotgun (WGS) entry which is preliminary data.</text>
</comment>
<reference evidence="8 9" key="1">
    <citation type="submission" date="2014-10" db="EMBL/GenBank/DDBJ databases">
        <title>Draft genome sequence of Pseudomonas chlororaphis EA105.</title>
        <authorList>
            <person name="McCully L.M."/>
            <person name="Bitzer A.S."/>
            <person name="Spence C."/>
            <person name="Bais H."/>
            <person name="Silby M.W."/>
        </authorList>
    </citation>
    <scope>NUCLEOTIDE SEQUENCE [LARGE SCALE GENOMIC DNA]</scope>
    <source>
        <strain evidence="8 9">EA105</strain>
    </source>
</reference>
<dbReference type="AlphaFoldDB" id="A0A0A6D6S6"/>
<dbReference type="Pfam" id="PF00535">
    <property type="entry name" value="Glycos_transf_2"/>
    <property type="match status" value="1"/>
</dbReference>
<feature type="domain" description="Glycosyltransferase 2-like" evidence="7">
    <location>
        <begin position="4"/>
        <end position="131"/>
    </location>
</feature>